<name>A0A7J7LCE7_9MAGN</name>
<reference evidence="2 3" key="1">
    <citation type="journal article" date="2020" name="IScience">
        <title>Genome Sequencing of the Endangered Kingdonia uniflora (Circaeasteraceae, Ranunculales) Reveals Potential Mechanisms of Evolutionary Specialization.</title>
        <authorList>
            <person name="Sun Y."/>
            <person name="Deng T."/>
            <person name="Zhang A."/>
            <person name="Moore M.J."/>
            <person name="Landis J.B."/>
            <person name="Lin N."/>
            <person name="Zhang H."/>
            <person name="Zhang X."/>
            <person name="Huang J."/>
            <person name="Zhang X."/>
            <person name="Sun H."/>
            <person name="Wang H."/>
        </authorList>
    </citation>
    <scope>NUCLEOTIDE SEQUENCE [LARGE SCALE GENOMIC DNA]</scope>
    <source>
        <strain evidence="2">TB1705</strain>
        <tissue evidence="2">Leaf</tissue>
    </source>
</reference>
<dbReference type="EMBL" id="JACGCM010002394">
    <property type="protein sequence ID" value="KAF6140307.1"/>
    <property type="molecule type" value="Genomic_DNA"/>
</dbReference>
<gene>
    <name evidence="2" type="ORF">GIB67_000355</name>
</gene>
<comment type="caution">
    <text evidence="2">The sequence shown here is derived from an EMBL/GenBank/DDBJ whole genome shotgun (WGS) entry which is preliminary data.</text>
</comment>
<feature type="transmembrane region" description="Helical" evidence="1">
    <location>
        <begin position="44"/>
        <end position="68"/>
    </location>
</feature>
<evidence type="ECO:0000313" key="2">
    <source>
        <dbReference type="EMBL" id="KAF6140307.1"/>
    </source>
</evidence>
<keyword evidence="3" id="KW-1185">Reference proteome</keyword>
<dbReference type="AlphaFoldDB" id="A0A7J7LCE7"/>
<dbReference type="Proteomes" id="UP000541444">
    <property type="component" value="Unassembled WGS sequence"/>
</dbReference>
<sequence length="89" mass="10256">MRNWYYVVSCFKFSITCSPFSHLEQRSLMLMPMVRAKSKLALIFFLDKILVASLLVLLGSFLTIMGAIQANVYYTLRYYSCVEGSMFST</sequence>
<evidence type="ECO:0000256" key="1">
    <source>
        <dbReference type="SAM" id="Phobius"/>
    </source>
</evidence>
<keyword evidence="1" id="KW-0472">Membrane</keyword>
<accession>A0A7J7LCE7</accession>
<keyword evidence="1" id="KW-0812">Transmembrane</keyword>
<evidence type="ECO:0000313" key="3">
    <source>
        <dbReference type="Proteomes" id="UP000541444"/>
    </source>
</evidence>
<organism evidence="2 3">
    <name type="scientific">Kingdonia uniflora</name>
    <dbReference type="NCBI Taxonomy" id="39325"/>
    <lineage>
        <taxon>Eukaryota</taxon>
        <taxon>Viridiplantae</taxon>
        <taxon>Streptophyta</taxon>
        <taxon>Embryophyta</taxon>
        <taxon>Tracheophyta</taxon>
        <taxon>Spermatophyta</taxon>
        <taxon>Magnoliopsida</taxon>
        <taxon>Ranunculales</taxon>
        <taxon>Circaeasteraceae</taxon>
        <taxon>Kingdonia</taxon>
    </lineage>
</organism>
<proteinExistence type="predicted"/>
<keyword evidence="1" id="KW-1133">Transmembrane helix</keyword>
<protein>
    <submittedName>
        <fullName evidence="2">Uncharacterized protein</fullName>
    </submittedName>
</protein>